<proteinExistence type="predicted"/>
<evidence type="ECO:0000313" key="1">
    <source>
        <dbReference type="EMBL" id="CAF1557043.1"/>
    </source>
</evidence>
<dbReference type="Proteomes" id="UP000663852">
    <property type="component" value="Unassembled WGS sequence"/>
</dbReference>
<comment type="caution">
    <text evidence="1">The sequence shown here is derived from an EMBL/GenBank/DDBJ whole genome shotgun (WGS) entry which is preliminary data.</text>
</comment>
<organism evidence="1 2">
    <name type="scientific">Adineta ricciae</name>
    <name type="common">Rotifer</name>
    <dbReference type="NCBI Taxonomy" id="249248"/>
    <lineage>
        <taxon>Eukaryota</taxon>
        <taxon>Metazoa</taxon>
        <taxon>Spiralia</taxon>
        <taxon>Gnathifera</taxon>
        <taxon>Rotifera</taxon>
        <taxon>Eurotatoria</taxon>
        <taxon>Bdelloidea</taxon>
        <taxon>Adinetida</taxon>
        <taxon>Adinetidae</taxon>
        <taxon>Adineta</taxon>
    </lineage>
</organism>
<reference evidence="1" key="1">
    <citation type="submission" date="2021-02" db="EMBL/GenBank/DDBJ databases">
        <authorList>
            <person name="Nowell W R."/>
        </authorList>
    </citation>
    <scope>NUCLEOTIDE SEQUENCE</scope>
</reference>
<feature type="non-terminal residue" evidence="1">
    <location>
        <position position="39"/>
    </location>
</feature>
<accession>A0A815XG12</accession>
<sequence>MSTNANIMIHSSYDNLSLISPNIGGSTATNSNFIFDELQ</sequence>
<dbReference type="AlphaFoldDB" id="A0A815XG12"/>
<evidence type="ECO:0000313" key="2">
    <source>
        <dbReference type="Proteomes" id="UP000663852"/>
    </source>
</evidence>
<name>A0A815XG12_ADIRI</name>
<protein>
    <submittedName>
        <fullName evidence="1">Uncharacterized protein</fullName>
    </submittedName>
</protein>
<dbReference type="EMBL" id="CAJNOJ010002056">
    <property type="protein sequence ID" value="CAF1557043.1"/>
    <property type="molecule type" value="Genomic_DNA"/>
</dbReference>
<gene>
    <name evidence="1" type="ORF">EDS130_LOCUS46367</name>
</gene>